<dbReference type="Pfam" id="PF01713">
    <property type="entry name" value="Smr"/>
    <property type="match status" value="1"/>
</dbReference>
<dbReference type="PROSITE" id="PS50828">
    <property type="entry name" value="SMR"/>
    <property type="match status" value="1"/>
</dbReference>
<proteinExistence type="predicted"/>
<name>S0G7W6_9BACT</name>
<dbReference type="AlphaFoldDB" id="S0G7W6"/>
<dbReference type="InterPro" id="IPR002625">
    <property type="entry name" value="Smr_dom"/>
</dbReference>
<dbReference type="OrthoDB" id="9808881at2"/>
<reference evidence="2 3" key="1">
    <citation type="journal article" date="2013" name="Genome Announc.">
        <title>Draft Genome Sequence of Desulfotignum phosphitoxidans DSM 13687 Strain FiPS-3.</title>
        <authorList>
            <person name="Poehlein A."/>
            <person name="Daniel R."/>
            <person name="Simeonova D.D."/>
        </authorList>
    </citation>
    <scope>NUCLEOTIDE SEQUENCE [LARGE SCALE GENOMIC DNA]</scope>
    <source>
        <strain evidence="2 3">DSM 13687</strain>
    </source>
</reference>
<evidence type="ECO:0000313" key="3">
    <source>
        <dbReference type="Proteomes" id="UP000014216"/>
    </source>
</evidence>
<dbReference type="SUPFAM" id="SSF160443">
    <property type="entry name" value="SMR domain-like"/>
    <property type="match status" value="1"/>
</dbReference>
<dbReference type="EMBL" id="APJX01000001">
    <property type="protein sequence ID" value="EMS81226.1"/>
    <property type="molecule type" value="Genomic_DNA"/>
</dbReference>
<dbReference type="Proteomes" id="UP000014216">
    <property type="component" value="Unassembled WGS sequence"/>
</dbReference>
<dbReference type="InterPro" id="IPR036063">
    <property type="entry name" value="Smr_dom_sf"/>
</dbReference>
<sequence>MGKKRKYKPPLVGPDEDLLKAFTRKSDTPRSFACKNTSPPVNRHGLPVVDQVFSDSCAGTGEKKCPPKAEDGPAQDFTALLASYLSRPPQKKQSIPSKPMPYHKRIKRYPPPEKDLDLHGFTALGAQLKARSFLTTCKLQGYFTVRIIVGKGLHSDLGPVLPDTIEDLLTRLKTQDIVLGFAWERKKKSRSGSVIVYLRQFSD</sequence>
<feature type="domain" description="Smr" evidence="1">
    <location>
        <begin position="116"/>
        <end position="199"/>
    </location>
</feature>
<protein>
    <submittedName>
        <fullName evidence="2">Smr protein/MutS2</fullName>
    </submittedName>
</protein>
<dbReference type="RefSeq" id="WP_006963902.1">
    <property type="nucleotide sequence ID" value="NZ_APJX01000001.1"/>
</dbReference>
<gene>
    <name evidence="2" type="ORF">Dpo_1c03660</name>
</gene>
<comment type="caution">
    <text evidence="2">The sequence shown here is derived from an EMBL/GenBank/DDBJ whole genome shotgun (WGS) entry which is preliminary data.</text>
</comment>
<organism evidence="2 3">
    <name type="scientific">Desulfotignum phosphitoxidans DSM 13687</name>
    <dbReference type="NCBI Taxonomy" id="1286635"/>
    <lineage>
        <taxon>Bacteria</taxon>
        <taxon>Pseudomonadati</taxon>
        <taxon>Thermodesulfobacteriota</taxon>
        <taxon>Desulfobacteria</taxon>
        <taxon>Desulfobacterales</taxon>
        <taxon>Desulfobacteraceae</taxon>
        <taxon>Desulfotignum</taxon>
    </lineage>
</organism>
<accession>S0G7W6</accession>
<dbReference type="Gene3D" id="3.30.1370.110">
    <property type="match status" value="1"/>
</dbReference>
<keyword evidence="3" id="KW-1185">Reference proteome</keyword>
<evidence type="ECO:0000313" key="2">
    <source>
        <dbReference type="EMBL" id="EMS81226.1"/>
    </source>
</evidence>
<evidence type="ECO:0000259" key="1">
    <source>
        <dbReference type="PROSITE" id="PS50828"/>
    </source>
</evidence>